<dbReference type="EMBL" id="BAAAQN010000020">
    <property type="protein sequence ID" value="GAA2033621.1"/>
    <property type="molecule type" value="Genomic_DNA"/>
</dbReference>
<gene>
    <name evidence="2" type="ORF">GCM10009839_37560</name>
</gene>
<name>A0ABP5FWG9_9ACTN</name>
<accession>A0ABP5FWG9</accession>
<keyword evidence="3" id="KW-1185">Reference proteome</keyword>
<evidence type="ECO:0000256" key="1">
    <source>
        <dbReference type="SAM" id="SignalP"/>
    </source>
</evidence>
<evidence type="ECO:0000313" key="3">
    <source>
        <dbReference type="Proteomes" id="UP001500751"/>
    </source>
</evidence>
<organism evidence="2 3">
    <name type="scientific">Catenulispora yoronensis</name>
    <dbReference type="NCBI Taxonomy" id="450799"/>
    <lineage>
        <taxon>Bacteria</taxon>
        <taxon>Bacillati</taxon>
        <taxon>Actinomycetota</taxon>
        <taxon>Actinomycetes</taxon>
        <taxon>Catenulisporales</taxon>
        <taxon>Catenulisporaceae</taxon>
        <taxon>Catenulispora</taxon>
    </lineage>
</organism>
<dbReference type="RefSeq" id="WP_344666918.1">
    <property type="nucleotide sequence ID" value="NZ_BAAAQN010000020.1"/>
</dbReference>
<protein>
    <submittedName>
        <fullName evidence="2">Uncharacterized protein</fullName>
    </submittedName>
</protein>
<keyword evidence="1" id="KW-0732">Signal</keyword>
<evidence type="ECO:0000313" key="2">
    <source>
        <dbReference type="EMBL" id="GAA2033621.1"/>
    </source>
</evidence>
<sequence>MRSRRSRTVSALAALVAAAAFTVPAAAAGADDPGAPALPTATPAGSGAAAVVLPTGDRLTVGTGVRAGAIGYARDAGGSDALATFQVGHETYVVPAEAAPYLGRSLDLSLFDVTRLAASADGGVAGAKTQVQLRFAAGVTPTAPAGVTLTAVSGQSATGYLTPASGHAFAQALRDAIKADLAAGKPAGTGTLFGGLTSMAVLGASTPVQPHYPLHILQVNTLDDTGAPTSLPVILVDLDNPAAFTGQVFSYQGVARVAVPAGNYAAIAINFAFDPAANTQKVEIATPDGIVVPDTGTVPPATVDMRTATSPVKVTTQRPSTLAGSLTSVARSNASGTFSATLSVDAGADTTVLLAPAPKPAVGSLTLTENWIANGPDTARDPYRYNVVLTSDHIDANQSYAPADSTLATQRHKAVLDPVYGTNQALLGSGHVSNGGYALLGLPIPAGGLTEYVTGGLQWTSELMLPQIPNSQNFSFAFLDDDIRTLAAGQSVARTWGQAPLVGNFGQHPATTLNLYGCQACVSGTTVAALLGMLGDSNKDTTGLDFTAAGTAQLYWNGQLVSSDTNRLGYVVQNVPAGPAKMRMVLDFDRTATGVVQSAKTHTDVTIPIPGKSNPALTLPAGTYCPAAADPTATCQVLPALTLNYQFNALSDTNTSHSPRQNLVLRVGHLSYGGVGSTAHIASVRVAVSFDQGATWQDVATHGGDGNYDAHWSNPAPGSHVALRVTATDCLGGSITQTVTDPYTVG</sequence>
<dbReference type="Proteomes" id="UP001500751">
    <property type="component" value="Unassembled WGS sequence"/>
</dbReference>
<reference evidence="3" key="1">
    <citation type="journal article" date="2019" name="Int. J. Syst. Evol. Microbiol.">
        <title>The Global Catalogue of Microorganisms (GCM) 10K type strain sequencing project: providing services to taxonomists for standard genome sequencing and annotation.</title>
        <authorList>
            <consortium name="The Broad Institute Genomics Platform"/>
            <consortium name="The Broad Institute Genome Sequencing Center for Infectious Disease"/>
            <person name="Wu L."/>
            <person name="Ma J."/>
        </authorList>
    </citation>
    <scope>NUCLEOTIDE SEQUENCE [LARGE SCALE GENOMIC DNA]</scope>
    <source>
        <strain evidence="3">JCM 16014</strain>
    </source>
</reference>
<proteinExistence type="predicted"/>
<comment type="caution">
    <text evidence="2">The sequence shown here is derived from an EMBL/GenBank/DDBJ whole genome shotgun (WGS) entry which is preliminary data.</text>
</comment>
<feature type="signal peptide" evidence="1">
    <location>
        <begin position="1"/>
        <end position="27"/>
    </location>
</feature>
<feature type="chain" id="PRO_5045195648" evidence="1">
    <location>
        <begin position="28"/>
        <end position="746"/>
    </location>
</feature>